<dbReference type="InterPro" id="IPR016181">
    <property type="entry name" value="Acyl_CoA_acyltransferase"/>
</dbReference>
<dbReference type="Gene3D" id="3.40.630.30">
    <property type="match status" value="1"/>
</dbReference>
<comment type="caution">
    <text evidence="2">The sequence shown here is derived from an EMBL/GenBank/DDBJ whole genome shotgun (WGS) entry which is preliminary data.</text>
</comment>
<dbReference type="Proteomes" id="UP000616608">
    <property type="component" value="Unassembled WGS sequence"/>
</dbReference>
<accession>A0A917G093</accession>
<gene>
    <name evidence="2" type="ORF">GCM10007425_07990</name>
</gene>
<protein>
    <submittedName>
        <fullName evidence="2">N-acetyltransferase</fullName>
    </submittedName>
</protein>
<dbReference type="Pfam" id="PF00583">
    <property type="entry name" value="Acetyltransf_1"/>
    <property type="match status" value="1"/>
</dbReference>
<keyword evidence="3" id="KW-1185">Reference proteome</keyword>
<dbReference type="AlphaFoldDB" id="A0A917G093"/>
<evidence type="ECO:0000313" key="3">
    <source>
        <dbReference type="Proteomes" id="UP000616608"/>
    </source>
</evidence>
<dbReference type="PANTHER" id="PTHR43072:SF60">
    <property type="entry name" value="L-2,4-DIAMINOBUTYRIC ACID ACETYLTRANSFERASE"/>
    <property type="match status" value="1"/>
</dbReference>
<dbReference type="RefSeq" id="WP_188613725.1">
    <property type="nucleotide sequence ID" value="NZ_BMJT01000002.1"/>
</dbReference>
<name>A0A917G093_9BACI</name>
<sequence length="143" mass="16513">MDIIIATDEKIVVPLFVKYRAFYGFEVNGHEAEFLRERIKHRESIIFIAMQDHIAAGFVQLYPTFSSLACGRVYIINDLYVDQAYRKGGLAEALMKRAISYAEQMDAAYITLETTIDNFGANRLYEKLGMTKDRTVHYSKRLK</sequence>
<evidence type="ECO:0000313" key="2">
    <source>
        <dbReference type="EMBL" id="GGG16055.1"/>
    </source>
</evidence>
<dbReference type="InterPro" id="IPR000182">
    <property type="entry name" value="GNAT_dom"/>
</dbReference>
<dbReference type="GO" id="GO:0016747">
    <property type="term" value="F:acyltransferase activity, transferring groups other than amino-acyl groups"/>
    <property type="evidence" value="ECO:0007669"/>
    <property type="project" value="InterPro"/>
</dbReference>
<organism evidence="2 3">
    <name type="scientific">Lysinibacillus alkalisoli</name>
    <dbReference type="NCBI Taxonomy" id="1911548"/>
    <lineage>
        <taxon>Bacteria</taxon>
        <taxon>Bacillati</taxon>
        <taxon>Bacillota</taxon>
        <taxon>Bacilli</taxon>
        <taxon>Bacillales</taxon>
        <taxon>Bacillaceae</taxon>
        <taxon>Lysinibacillus</taxon>
    </lineage>
</organism>
<dbReference type="EMBL" id="BMJT01000002">
    <property type="protein sequence ID" value="GGG16055.1"/>
    <property type="molecule type" value="Genomic_DNA"/>
</dbReference>
<reference evidence="2" key="1">
    <citation type="journal article" date="2014" name="Int. J. Syst. Evol. Microbiol.">
        <title>Complete genome sequence of Corynebacterium casei LMG S-19264T (=DSM 44701T), isolated from a smear-ripened cheese.</title>
        <authorList>
            <consortium name="US DOE Joint Genome Institute (JGI-PGF)"/>
            <person name="Walter F."/>
            <person name="Albersmeier A."/>
            <person name="Kalinowski J."/>
            <person name="Ruckert C."/>
        </authorList>
    </citation>
    <scope>NUCLEOTIDE SEQUENCE</scope>
    <source>
        <strain evidence="2">CGMCC 1.15760</strain>
    </source>
</reference>
<reference evidence="2" key="2">
    <citation type="submission" date="2020-09" db="EMBL/GenBank/DDBJ databases">
        <authorList>
            <person name="Sun Q."/>
            <person name="Zhou Y."/>
        </authorList>
    </citation>
    <scope>NUCLEOTIDE SEQUENCE</scope>
    <source>
        <strain evidence="2">CGMCC 1.15760</strain>
    </source>
</reference>
<dbReference type="SUPFAM" id="SSF55729">
    <property type="entry name" value="Acyl-CoA N-acyltransferases (Nat)"/>
    <property type="match status" value="1"/>
</dbReference>
<evidence type="ECO:0000259" key="1">
    <source>
        <dbReference type="PROSITE" id="PS51186"/>
    </source>
</evidence>
<feature type="domain" description="N-acetyltransferase" evidence="1">
    <location>
        <begin position="1"/>
        <end position="143"/>
    </location>
</feature>
<dbReference type="PANTHER" id="PTHR43072">
    <property type="entry name" value="N-ACETYLTRANSFERASE"/>
    <property type="match status" value="1"/>
</dbReference>
<proteinExistence type="predicted"/>
<dbReference type="CDD" id="cd04301">
    <property type="entry name" value="NAT_SF"/>
    <property type="match status" value="1"/>
</dbReference>
<dbReference type="PROSITE" id="PS51186">
    <property type="entry name" value="GNAT"/>
    <property type="match status" value="1"/>
</dbReference>